<feature type="binding site" evidence="14">
    <location>
        <begin position="80"/>
        <end position="81"/>
    </location>
    <ligand>
        <name>NAD(+)</name>
        <dbReference type="ChEBI" id="CHEBI:57540"/>
    </ligand>
</feature>
<dbReference type="Gene3D" id="3.30.470.30">
    <property type="entry name" value="DNA ligase/mRNA capping enzyme"/>
    <property type="match status" value="1"/>
</dbReference>
<dbReference type="InterPro" id="IPR004149">
    <property type="entry name" value="Znf_DNAligase_C4"/>
</dbReference>
<feature type="binding site" evidence="14">
    <location>
        <position position="400"/>
    </location>
    <ligand>
        <name>Zn(2+)</name>
        <dbReference type="ChEBI" id="CHEBI:29105"/>
    </ligand>
</feature>
<keyword evidence="7 14" id="KW-0227">DNA damage</keyword>
<dbReference type="GO" id="GO:0006281">
    <property type="term" value="P:DNA repair"/>
    <property type="evidence" value="ECO:0007669"/>
    <property type="project" value="UniProtKB-KW"/>
</dbReference>
<dbReference type="InterPro" id="IPR004150">
    <property type="entry name" value="NAD_DNA_ligase_OB"/>
</dbReference>
<evidence type="ECO:0000256" key="13">
    <source>
        <dbReference type="ARBA" id="ARBA00060881"/>
    </source>
</evidence>
<dbReference type="GO" id="GO:0003677">
    <property type="term" value="F:DNA binding"/>
    <property type="evidence" value="ECO:0007669"/>
    <property type="project" value="InterPro"/>
</dbReference>
<dbReference type="Proteomes" id="UP000725649">
    <property type="component" value="Unassembled WGS sequence"/>
</dbReference>
<dbReference type="InterPro" id="IPR012340">
    <property type="entry name" value="NA-bd_OB-fold"/>
</dbReference>
<dbReference type="SMART" id="SM00532">
    <property type="entry name" value="LIGANc"/>
    <property type="match status" value="1"/>
</dbReference>
<evidence type="ECO:0000313" key="17">
    <source>
        <dbReference type="EMBL" id="MBE6420992.1"/>
    </source>
</evidence>
<dbReference type="FunFam" id="1.10.150.20:FF:000007">
    <property type="entry name" value="DNA ligase"/>
    <property type="match status" value="1"/>
</dbReference>
<dbReference type="EC" id="6.5.1.2" evidence="2 14"/>
<organism evidence="17 18">
    <name type="scientific">Candidatus Avelusimicrobium gallicola</name>
    <dbReference type="NCBI Taxonomy" id="2562704"/>
    <lineage>
        <taxon>Bacteria</taxon>
        <taxon>Pseudomonadati</taxon>
        <taxon>Elusimicrobiota</taxon>
        <taxon>Elusimicrobia</taxon>
        <taxon>Elusimicrobiales</taxon>
        <taxon>Elusimicrobiaceae</taxon>
        <taxon>Candidatus Avelusimicrobium</taxon>
    </lineage>
</organism>
<dbReference type="NCBIfam" id="NF005932">
    <property type="entry name" value="PRK07956.1"/>
    <property type="match status" value="1"/>
</dbReference>
<dbReference type="FunFam" id="3.30.470.30:FF:000001">
    <property type="entry name" value="DNA ligase"/>
    <property type="match status" value="1"/>
</dbReference>
<feature type="binding site" evidence="14">
    <location>
        <position position="309"/>
    </location>
    <ligand>
        <name>NAD(+)</name>
        <dbReference type="ChEBI" id="CHEBI:57540"/>
    </ligand>
</feature>
<evidence type="ECO:0000256" key="10">
    <source>
        <dbReference type="ARBA" id="ARBA00023027"/>
    </source>
</evidence>
<dbReference type="CDD" id="cd00114">
    <property type="entry name" value="LIGANc"/>
    <property type="match status" value="1"/>
</dbReference>
<dbReference type="Gene3D" id="3.40.50.10190">
    <property type="entry name" value="BRCT domain"/>
    <property type="match status" value="1"/>
</dbReference>
<dbReference type="Gene3D" id="6.20.10.30">
    <property type="match status" value="1"/>
</dbReference>
<keyword evidence="5 14" id="KW-0235">DNA replication</keyword>
<dbReference type="GO" id="GO:0006260">
    <property type="term" value="P:DNA replication"/>
    <property type="evidence" value="ECO:0007669"/>
    <property type="project" value="UniProtKB-KW"/>
</dbReference>
<dbReference type="SUPFAM" id="SSF47781">
    <property type="entry name" value="RuvA domain 2-like"/>
    <property type="match status" value="1"/>
</dbReference>
<comment type="function">
    <text evidence="1 14">DNA ligase that catalyzes the formation of phosphodiester linkages between 5'-phosphoryl and 3'-hydroxyl groups in double-stranded DNA using NAD as a coenzyme and as the energy source for the reaction. It is essential for DNA replication and repair of damaged DNA.</text>
</comment>
<feature type="binding site" evidence="14">
    <location>
        <position position="423"/>
    </location>
    <ligand>
        <name>Zn(2+)</name>
        <dbReference type="ChEBI" id="CHEBI:29105"/>
    </ligand>
</feature>
<dbReference type="InterPro" id="IPR018239">
    <property type="entry name" value="DNA_ligase_AS"/>
</dbReference>
<feature type="binding site" evidence="14">
    <location>
        <position position="111"/>
    </location>
    <ligand>
        <name>NAD(+)</name>
        <dbReference type="ChEBI" id="CHEBI:57540"/>
    </ligand>
</feature>
<dbReference type="AlphaFoldDB" id="A0A928DQV3"/>
<dbReference type="Gene3D" id="2.40.50.140">
    <property type="entry name" value="Nucleic acid-binding proteins"/>
    <property type="match status" value="1"/>
</dbReference>
<evidence type="ECO:0000256" key="6">
    <source>
        <dbReference type="ARBA" id="ARBA00022723"/>
    </source>
</evidence>
<dbReference type="PANTHER" id="PTHR23389">
    <property type="entry name" value="CHROMOSOME TRANSMISSION FIDELITY FACTOR 18"/>
    <property type="match status" value="1"/>
</dbReference>
<keyword evidence="8 14" id="KW-0862">Zinc</keyword>
<evidence type="ECO:0000256" key="1">
    <source>
        <dbReference type="ARBA" id="ARBA00004067"/>
    </source>
</evidence>
<dbReference type="InterPro" id="IPR013840">
    <property type="entry name" value="DNAligase_N"/>
</dbReference>
<dbReference type="PANTHER" id="PTHR23389:SF9">
    <property type="entry name" value="DNA LIGASE"/>
    <property type="match status" value="1"/>
</dbReference>
<sequence>MYPKDEIERLKKLINYHNNLYYNLDNPILSDTQYDELYKQLKDLEDQYPQYRTQDSPTQRVGGKAVNLFTPVKHAVAMMSLDNSYSPEDIREWYERTAKTLQLNDFEMVVEGKIDGVSCSLTYENGVLVKAASRGDGKTGEDITANVRTIKNIPQQLTDAPQGTLEIRGEVYLDKRDLEQLNKVQQLRGENIFANTRNAAAGSLRQKDSQITATRPLKFFAHSFGAGNLTQSSFSEFIEICRKWGFSICPARTKTNQIAEVIRFYQQFENSRHQLPFDVDGLVVKVNRFDYQRILGATAKSPRWAIAFKYPAPQATTILKNVIFSVGRTGVITPVAELEPVPCAGVVISNATLHNFDEINRLQVRVGDSVIVERAGEVIPKIIKVAEHKGSQEVLPPEKCPSCGEKVYKEQDEVGYYCINPACPAQLRARLLHFASRHAMDIDGLGDVVMDLLLANNYVTDFADIYGLTFLHLLNLENFKDKKAQNLLDAIEASKQKPLSKLLFALGIAFVGEKTAEILADKFHTLDALKEASLEELQSVPEVGEKVSQAIYDFFRDSRVLELLERLRAAGLNFTQPQKELSGNIFDGKTLVFTGELKTMTRTEAEQMAKQYGGKASGSVSKKTSYVIAGEAAGSKLKKAEELGIPVLTEEEFLKMINSAK</sequence>
<comment type="caution">
    <text evidence="17">The sequence shown here is derived from an EMBL/GenBank/DDBJ whole genome shotgun (WGS) entry which is preliminary data.</text>
</comment>
<evidence type="ECO:0000256" key="4">
    <source>
        <dbReference type="ARBA" id="ARBA00022598"/>
    </source>
</evidence>
<dbReference type="Gene3D" id="1.10.287.610">
    <property type="entry name" value="Helix hairpin bin"/>
    <property type="match status" value="1"/>
</dbReference>
<dbReference type="Pfam" id="PF00533">
    <property type="entry name" value="BRCT"/>
    <property type="match status" value="1"/>
</dbReference>
<feature type="binding site" evidence="14">
    <location>
        <position position="403"/>
    </location>
    <ligand>
        <name>Zn(2+)</name>
        <dbReference type="ChEBI" id="CHEBI:29105"/>
    </ligand>
</feature>
<dbReference type="Gene3D" id="1.10.150.20">
    <property type="entry name" value="5' to 3' exonuclease, C-terminal subdomain"/>
    <property type="match status" value="2"/>
</dbReference>
<feature type="active site" description="N6-AMP-lysine intermediate" evidence="14">
    <location>
        <position position="113"/>
    </location>
</feature>
<evidence type="ECO:0000256" key="2">
    <source>
        <dbReference type="ARBA" id="ARBA00012722"/>
    </source>
</evidence>
<evidence type="ECO:0000256" key="14">
    <source>
        <dbReference type="HAMAP-Rule" id="MF_01588"/>
    </source>
</evidence>
<dbReference type="SUPFAM" id="SSF52113">
    <property type="entry name" value="BRCT domain"/>
    <property type="match status" value="1"/>
</dbReference>
<dbReference type="InterPro" id="IPR036420">
    <property type="entry name" value="BRCT_dom_sf"/>
</dbReference>
<keyword evidence="11 14" id="KW-0234">DNA repair</keyword>
<keyword evidence="4 14" id="KW-0436">Ligase</keyword>
<dbReference type="InterPro" id="IPR001357">
    <property type="entry name" value="BRCT_dom"/>
</dbReference>
<evidence type="ECO:0000256" key="9">
    <source>
        <dbReference type="ARBA" id="ARBA00022842"/>
    </source>
</evidence>
<dbReference type="InterPro" id="IPR041663">
    <property type="entry name" value="DisA/LigA_HHH"/>
</dbReference>
<dbReference type="InterPro" id="IPR013839">
    <property type="entry name" value="DNAligase_adenylation"/>
</dbReference>
<dbReference type="PROSITE" id="PS50172">
    <property type="entry name" value="BRCT"/>
    <property type="match status" value="1"/>
</dbReference>
<feature type="binding site" evidence="14">
    <location>
        <position position="170"/>
    </location>
    <ligand>
        <name>NAD(+)</name>
        <dbReference type="ChEBI" id="CHEBI:57540"/>
    </ligand>
</feature>
<dbReference type="InterPro" id="IPR033136">
    <property type="entry name" value="DNA_ligase_CS"/>
</dbReference>
<keyword evidence="10 14" id="KW-0520">NAD</keyword>
<dbReference type="GO" id="GO:0046872">
    <property type="term" value="F:metal ion binding"/>
    <property type="evidence" value="ECO:0007669"/>
    <property type="project" value="UniProtKB-KW"/>
</dbReference>
<feature type="binding site" evidence="14">
    <location>
        <begin position="31"/>
        <end position="35"/>
    </location>
    <ligand>
        <name>NAD(+)</name>
        <dbReference type="ChEBI" id="CHEBI:57540"/>
    </ligand>
</feature>
<evidence type="ECO:0000256" key="12">
    <source>
        <dbReference type="ARBA" id="ARBA00034005"/>
    </source>
</evidence>
<dbReference type="EMBL" id="SUVG01000003">
    <property type="protein sequence ID" value="MBE6420992.1"/>
    <property type="molecule type" value="Genomic_DNA"/>
</dbReference>
<evidence type="ECO:0000256" key="15">
    <source>
        <dbReference type="RuleBase" id="RU000618"/>
    </source>
</evidence>
<accession>A0A928DQV3</accession>
<evidence type="ECO:0000256" key="11">
    <source>
        <dbReference type="ARBA" id="ARBA00023204"/>
    </source>
</evidence>
<dbReference type="PIRSF" id="PIRSF001604">
    <property type="entry name" value="LigA"/>
    <property type="match status" value="1"/>
</dbReference>
<keyword evidence="9 14" id="KW-0460">Magnesium</keyword>
<comment type="similarity">
    <text evidence="13 14">Belongs to the NAD-dependent DNA ligase family. LigA subfamily.</text>
</comment>
<evidence type="ECO:0000256" key="5">
    <source>
        <dbReference type="ARBA" id="ARBA00022705"/>
    </source>
</evidence>
<comment type="cofactor">
    <cofactor evidence="14">
        <name>Mg(2+)</name>
        <dbReference type="ChEBI" id="CHEBI:18420"/>
    </cofactor>
    <cofactor evidence="14">
        <name>Mn(2+)</name>
        <dbReference type="ChEBI" id="CHEBI:29035"/>
    </cofactor>
</comment>
<name>A0A928DQV3_9BACT</name>
<evidence type="ECO:0000256" key="3">
    <source>
        <dbReference type="ARBA" id="ARBA00013308"/>
    </source>
</evidence>
<dbReference type="InterPro" id="IPR003583">
    <property type="entry name" value="Hlx-hairpin-Hlx_DNA-bd_motif"/>
</dbReference>
<dbReference type="InterPro" id="IPR010994">
    <property type="entry name" value="RuvA_2-like"/>
</dbReference>
<dbReference type="InterPro" id="IPR001679">
    <property type="entry name" value="DNA_ligase"/>
</dbReference>
<dbReference type="NCBIfam" id="TIGR00575">
    <property type="entry name" value="dnlj"/>
    <property type="match status" value="1"/>
</dbReference>
<dbReference type="Pfam" id="PF22745">
    <property type="entry name" value="Nlig-Ia"/>
    <property type="match status" value="1"/>
</dbReference>
<reference evidence="17" key="1">
    <citation type="submission" date="2019-04" db="EMBL/GenBank/DDBJ databases">
        <title>Evolution of Biomass-Degrading Anaerobic Consortia Revealed by Metagenomics.</title>
        <authorList>
            <person name="Peng X."/>
        </authorList>
    </citation>
    <scope>NUCLEOTIDE SEQUENCE</scope>
    <source>
        <strain evidence="17">SIG66</strain>
    </source>
</reference>
<evidence type="ECO:0000256" key="7">
    <source>
        <dbReference type="ARBA" id="ARBA00022763"/>
    </source>
</evidence>
<dbReference type="Pfam" id="PF01653">
    <property type="entry name" value="DNA_ligase_aden"/>
    <property type="match status" value="1"/>
</dbReference>
<feature type="binding site" evidence="14">
    <location>
        <position position="134"/>
    </location>
    <ligand>
        <name>NAD(+)</name>
        <dbReference type="ChEBI" id="CHEBI:57540"/>
    </ligand>
</feature>
<gene>
    <name evidence="14 17" type="primary">ligA</name>
    <name evidence="17" type="ORF">E7027_02470</name>
</gene>
<dbReference type="FunFam" id="2.40.50.140:FF:000012">
    <property type="entry name" value="DNA ligase"/>
    <property type="match status" value="1"/>
</dbReference>
<dbReference type="GO" id="GO:0003911">
    <property type="term" value="F:DNA ligase (NAD+) activity"/>
    <property type="evidence" value="ECO:0007669"/>
    <property type="project" value="UniProtKB-UniRule"/>
</dbReference>
<feature type="domain" description="BRCT" evidence="16">
    <location>
        <begin position="581"/>
        <end position="661"/>
    </location>
</feature>
<proteinExistence type="inferred from homology"/>
<keyword evidence="6 14" id="KW-0479">Metal-binding</keyword>
<dbReference type="SMART" id="SM00292">
    <property type="entry name" value="BRCT"/>
    <property type="match status" value="1"/>
</dbReference>
<comment type="catalytic activity">
    <reaction evidence="12 14 15">
        <text>NAD(+) + (deoxyribonucleotide)n-3'-hydroxyl + 5'-phospho-(deoxyribonucleotide)m = (deoxyribonucleotide)n+m + AMP + beta-nicotinamide D-nucleotide.</text>
        <dbReference type="EC" id="6.5.1.2"/>
    </reaction>
</comment>
<dbReference type="FunFam" id="1.10.150.20:FF:000006">
    <property type="entry name" value="DNA ligase"/>
    <property type="match status" value="1"/>
</dbReference>
<dbReference type="Pfam" id="PF03119">
    <property type="entry name" value="DNA_ligase_ZBD"/>
    <property type="match status" value="1"/>
</dbReference>
<comment type="caution">
    <text evidence="14">Lacks conserved residue(s) required for the propagation of feature annotation.</text>
</comment>
<dbReference type="CDD" id="cd17748">
    <property type="entry name" value="BRCT_DNA_ligase_like"/>
    <property type="match status" value="1"/>
</dbReference>
<dbReference type="SUPFAM" id="SSF56091">
    <property type="entry name" value="DNA ligase/mRNA capping enzyme, catalytic domain"/>
    <property type="match status" value="1"/>
</dbReference>
<dbReference type="GO" id="GO:0005829">
    <property type="term" value="C:cytosol"/>
    <property type="evidence" value="ECO:0007669"/>
    <property type="project" value="TreeGrafter"/>
</dbReference>
<evidence type="ECO:0000256" key="8">
    <source>
        <dbReference type="ARBA" id="ARBA00022833"/>
    </source>
</evidence>
<dbReference type="SMART" id="SM00278">
    <property type="entry name" value="HhH1"/>
    <property type="match status" value="3"/>
</dbReference>
<feature type="binding site" evidence="14">
    <location>
        <position position="285"/>
    </location>
    <ligand>
        <name>NAD(+)</name>
        <dbReference type="ChEBI" id="CHEBI:57540"/>
    </ligand>
</feature>
<dbReference type="SUPFAM" id="SSF50249">
    <property type="entry name" value="Nucleic acid-binding proteins"/>
    <property type="match status" value="1"/>
</dbReference>
<dbReference type="PROSITE" id="PS01055">
    <property type="entry name" value="DNA_LIGASE_N1"/>
    <property type="match status" value="1"/>
</dbReference>
<evidence type="ECO:0000259" key="16">
    <source>
        <dbReference type="PROSITE" id="PS50172"/>
    </source>
</evidence>
<dbReference type="Pfam" id="PF03120">
    <property type="entry name" value="OB_DNA_ligase"/>
    <property type="match status" value="1"/>
</dbReference>
<protein>
    <recommendedName>
        <fullName evidence="3 14">DNA ligase</fullName>
        <ecNumber evidence="2 14">6.5.1.2</ecNumber>
    </recommendedName>
    <alternativeName>
        <fullName evidence="14">Polydeoxyribonucleotide synthase [NAD(+)]</fullName>
    </alternativeName>
</protein>
<dbReference type="PROSITE" id="PS01056">
    <property type="entry name" value="DNA_LIGASE_N2"/>
    <property type="match status" value="1"/>
</dbReference>
<dbReference type="Pfam" id="PF12826">
    <property type="entry name" value="HHH_2"/>
    <property type="match status" value="1"/>
</dbReference>
<dbReference type="HAMAP" id="MF_01588">
    <property type="entry name" value="DNA_ligase_A"/>
    <property type="match status" value="1"/>
</dbReference>
<evidence type="ECO:0000313" key="18">
    <source>
        <dbReference type="Proteomes" id="UP000725649"/>
    </source>
</evidence>
<keyword evidence="14" id="KW-0464">Manganese</keyword>